<reference evidence="1 2" key="1">
    <citation type="submission" date="2018-09" db="EMBL/GenBank/DDBJ databases">
        <authorList>
            <person name="Zhu H."/>
        </authorList>
    </citation>
    <scope>NUCLEOTIDE SEQUENCE [LARGE SCALE GENOMIC DNA]</scope>
    <source>
        <strain evidence="1 2">K1S02-61</strain>
    </source>
</reference>
<dbReference type="AlphaFoldDB" id="A0A418XEJ3"/>
<evidence type="ECO:0000313" key="1">
    <source>
        <dbReference type="EMBL" id="RJG10837.1"/>
    </source>
</evidence>
<accession>A0A418XEJ3</accession>
<keyword evidence="2" id="KW-1185">Reference proteome</keyword>
<dbReference type="Proteomes" id="UP000284006">
    <property type="component" value="Unassembled WGS sequence"/>
</dbReference>
<organism evidence="1 2">
    <name type="scientific">Massilia cavernae</name>
    <dbReference type="NCBI Taxonomy" id="2320864"/>
    <lineage>
        <taxon>Bacteria</taxon>
        <taxon>Pseudomonadati</taxon>
        <taxon>Pseudomonadota</taxon>
        <taxon>Betaproteobacteria</taxon>
        <taxon>Burkholderiales</taxon>
        <taxon>Oxalobacteraceae</taxon>
        <taxon>Telluria group</taxon>
        <taxon>Massilia</taxon>
    </lineage>
</organism>
<proteinExistence type="predicted"/>
<comment type="caution">
    <text evidence="1">The sequence shown here is derived from an EMBL/GenBank/DDBJ whole genome shotgun (WGS) entry which is preliminary data.</text>
</comment>
<gene>
    <name evidence="1" type="ORF">D3872_21380</name>
</gene>
<sequence length="61" mass="7134">MNTNRATMRIRFGVRGRTKHAIEKRSLQRQAACVCTPIAMRVEAHLNRSRVKRKRIARIAF</sequence>
<protein>
    <submittedName>
        <fullName evidence="1">Uncharacterized protein</fullName>
    </submittedName>
</protein>
<dbReference type="EMBL" id="QYUP01000154">
    <property type="protein sequence ID" value="RJG10837.1"/>
    <property type="molecule type" value="Genomic_DNA"/>
</dbReference>
<evidence type="ECO:0000313" key="2">
    <source>
        <dbReference type="Proteomes" id="UP000284006"/>
    </source>
</evidence>
<name>A0A418XEJ3_9BURK</name>